<comment type="caution">
    <text evidence="3">The sequence shown here is derived from an EMBL/GenBank/DDBJ whole genome shotgun (WGS) entry which is preliminary data.</text>
</comment>
<dbReference type="PANTHER" id="PTHR43317:SF1">
    <property type="entry name" value="THERMOSPERMINE SYNTHASE ACAULIS5"/>
    <property type="match status" value="1"/>
</dbReference>
<dbReference type="NCBIfam" id="NF037959">
    <property type="entry name" value="MFS_SpdSyn"/>
    <property type="match status" value="1"/>
</dbReference>
<sequence length="292" mass="31312">MCVPLLPSLSPLPLLLSSQHPDTPREPSPSNNSGLGAGLSARALAQHGINLTLVEIDPAVYEFARDYFGVGEDVDAGEVVLDDAVRWVERQEAQGGKLFDYIIHDVFTGGAVPSTLFTLPFLTRLASLLHPSGILALNFAGTLSSASSRSILRTVLHAFTSSPSTSGHCRAIEDVPQTATGAQRPAGPDAFRNLVVFCSREGSVPLEFRAPHAGDYLAWPSPGIRRSVFASFRGQEVDLGGVAVAGEGPEGGGGLIRGEEDARRVAREQVAEVRMHWAAMREVLPREVWARW</sequence>
<dbReference type="STRING" id="5288.A0A5C5FXH6"/>
<evidence type="ECO:0000256" key="2">
    <source>
        <dbReference type="SAM" id="MobiDB-lite"/>
    </source>
</evidence>
<gene>
    <name evidence="3" type="ORF">DMC30DRAFT_396116</name>
</gene>
<keyword evidence="1" id="KW-0620">Polyamine biosynthesis</keyword>
<keyword evidence="4" id="KW-1185">Reference proteome</keyword>
<feature type="region of interest" description="Disordered" evidence="2">
    <location>
        <begin position="16"/>
        <end position="36"/>
    </location>
</feature>
<dbReference type="PANTHER" id="PTHR43317">
    <property type="entry name" value="THERMOSPERMINE SYNTHASE ACAULIS5"/>
    <property type="match status" value="1"/>
</dbReference>
<proteinExistence type="predicted"/>
<dbReference type="InterPro" id="IPR029063">
    <property type="entry name" value="SAM-dependent_MTases_sf"/>
</dbReference>
<dbReference type="Proteomes" id="UP000311382">
    <property type="component" value="Unassembled WGS sequence"/>
</dbReference>
<dbReference type="GO" id="GO:0006596">
    <property type="term" value="P:polyamine biosynthetic process"/>
    <property type="evidence" value="ECO:0007669"/>
    <property type="project" value="UniProtKB-KW"/>
</dbReference>
<dbReference type="Pfam" id="PF01564">
    <property type="entry name" value="Spermine_synth"/>
    <property type="match status" value="1"/>
</dbReference>
<evidence type="ECO:0000313" key="4">
    <source>
        <dbReference type="Proteomes" id="UP000311382"/>
    </source>
</evidence>
<dbReference type="SUPFAM" id="SSF53335">
    <property type="entry name" value="S-adenosyl-L-methionine-dependent methyltransferases"/>
    <property type="match status" value="1"/>
</dbReference>
<evidence type="ECO:0000256" key="1">
    <source>
        <dbReference type="ARBA" id="ARBA00023115"/>
    </source>
</evidence>
<protein>
    <submittedName>
        <fullName evidence="3">S-adenosyl-L-methionine-dependent methyltransferase</fullName>
    </submittedName>
</protein>
<accession>A0A5C5FXH6</accession>
<reference evidence="3 4" key="1">
    <citation type="submission" date="2019-03" db="EMBL/GenBank/DDBJ databases">
        <title>Rhodosporidium diobovatum UCD-FST 08-225 genome sequencing, assembly, and annotation.</title>
        <authorList>
            <person name="Fakankun I.U."/>
            <person name="Fristensky B."/>
            <person name="Levin D.B."/>
        </authorList>
    </citation>
    <scope>NUCLEOTIDE SEQUENCE [LARGE SCALE GENOMIC DNA]</scope>
    <source>
        <strain evidence="3 4">UCD-FST 08-225</strain>
    </source>
</reference>
<dbReference type="AlphaFoldDB" id="A0A5C5FXH6"/>
<dbReference type="GO" id="GO:0032259">
    <property type="term" value="P:methylation"/>
    <property type="evidence" value="ECO:0007669"/>
    <property type="project" value="UniProtKB-KW"/>
</dbReference>
<dbReference type="OrthoDB" id="2016285at2759"/>
<dbReference type="Gene3D" id="3.40.50.150">
    <property type="entry name" value="Vaccinia Virus protein VP39"/>
    <property type="match status" value="1"/>
</dbReference>
<organism evidence="3 4">
    <name type="scientific">Rhodotorula diobovata</name>
    <dbReference type="NCBI Taxonomy" id="5288"/>
    <lineage>
        <taxon>Eukaryota</taxon>
        <taxon>Fungi</taxon>
        <taxon>Dikarya</taxon>
        <taxon>Basidiomycota</taxon>
        <taxon>Pucciniomycotina</taxon>
        <taxon>Microbotryomycetes</taxon>
        <taxon>Sporidiobolales</taxon>
        <taxon>Sporidiobolaceae</taxon>
        <taxon>Rhodotorula</taxon>
    </lineage>
</organism>
<evidence type="ECO:0000313" key="3">
    <source>
        <dbReference type="EMBL" id="TNY21039.1"/>
    </source>
</evidence>
<keyword evidence="3" id="KW-0489">Methyltransferase</keyword>
<name>A0A5C5FXH6_9BASI</name>
<dbReference type="EMBL" id="SOZI01000052">
    <property type="protein sequence ID" value="TNY21039.1"/>
    <property type="molecule type" value="Genomic_DNA"/>
</dbReference>
<keyword evidence="3" id="KW-0808">Transferase</keyword>
<dbReference type="GO" id="GO:0008168">
    <property type="term" value="F:methyltransferase activity"/>
    <property type="evidence" value="ECO:0007669"/>
    <property type="project" value="UniProtKB-KW"/>
</dbReference>
<dbReference type="CDD" id="cd02440">
    <property type="entry name" value="AdoMet_MTases"/>
    <property type="match status" value="1"/>
</dbReference>